<comment type="subcellular location">
    <subcellularLocation>
        <location evidence="2">Cell membrane</location>
        <topology evidence="2">Multi-pass membrane protein</topology>
    </subcellularLocation>
</comment>
<dbReference type="Gene3D" id="3.30.450.20">
    <property type="entry name" value="PAS domain"/>
    <property type="match status" value="2"/>
</dbReference>
<dbReference type="PANTHER" id="PTHR44936:SF10">
    <property type="entry name" value="SENSOR PROTEIN RSTB"/>
    <property type="match status" value="1"/>
</dbReference>
<dbReference type="SUPFAM" id="SSF55890">
    <property type="entry name" value="Sporulation response regulatory protein Spo0B"/>
    <property type="match status" value="1"/>
</dbReference>
<dbReference type="GO" id="GO:0005524">
    <property type="term" value="F:ATP binding"/>
    <property type="evidence" value="ECO:0007669"/>
    <property type="project" value="UniProtKB-KW"/>
</dbReference>
<evidence type="ECO:0000256" key="14">
    <source>
        <dbReference type="SAM" id="Phobius"/>
    </source>
</evidence>
<dbReference type="InterPro" id="IPR004358">
    <property type="entry name" value="Sig_transdc_His_kin-like_C"/>
</dbReference>
<dbReference type="Pfam" id="PF08448">
    <property type="entry name" value="PAS_4"/>
    <property type="match status" value="1"/>
</dbReference>
<dbReference type="InterPro" id="IPR013656">
    <property type="entry name" value="PAS_4"/>
</dbReference>
<evidence type="ECO:0000313" key="16">
    <source>
        <dbReference type="EMBL" id="GAA1192108.1"/>
    </source>
</evidence>
<evidence type="ECO:0000256" key="2">
    <source>
        <dbReference type="ARBA" id="ARBA00004651"/>
    </source>
</evidence>
<keyword evidence="4" id="KW-1003">Cell membrane</keyword>
<dbReference type="InterPro" id="IPR039506">
    <property type="entry name" value="SPOB_a"/>
</dbReference>
<protein>
    <recommendedName>
        <fullName evidence="3">histidine kinase</fullName>
        <ecNumber evidence="3">2.7.13.3</ecNumber>
    </recommendedName>
</protein>
<dbReference type="PRINTS" id="PR00344">
    <property type="entry name" value="BCTRLSENSOR"/>
</dbReference>
<evidence type="ECO:0000256" key="9">
    <source>
        <dbReference type="ARBA" id="ARBA00022777"/>
    </source>
</evidence>
<dbReference type="SUPFAM" id="SSF55874">
    <property type="entry name" value="ATPase domain of HSP90 chaperone/DNA topoisomerase II/histidine kinase"/>
    <property type="match status" value="1"/>
</dbReference>
<feature type="domain" description="Histidine kinase" evidence="15">
    <location>
        <begin position="432"/>
        <end position="542"/>
    </location>
</feature>
<keyword evidence="5" id="KW-0597">Phosphoprotein</keyword>
<dbReference type="InterPro" id="IPR016120">
    <property type="entry name" value="Sig_transdc_His_kin_SpoOB"/>
</dbReference>
<dbReference type="SMART" id="SM00387">
    <property type="entry name" value="HATPase_c"/>
    <property type="match status" value="1"/>
</dbReference>
<keyword evidence="9" id="KW-0418">Kinase</keyword>
<dbReference type="InterPro" id="IPR003594">
    <property type="entry name" value="HATPase_dom"/>
</dbReference>
<evidence type="ECO:0000256" key="3">
    <source>
        <dbReference type="ARBA" id="ARBA00012438"/>
    </source>
</evidence>
<evidence type="ECO:0000256" key="6">
    <source>
        <dbReference type="ARBA" id="ARBA00022679"/>
    </source>
</evidence>
<sequence>MTARRDRRGRSRLSLTGYLFVSITLLLLGALLAAGTLWTVNQYREVRDEYTQRALTLAQSVAELPTVRDYLADPGHRGDIAPLAERIRRAAEVRYVVIVDADGIRHSHPDPDQIGGRPHTDPAPVLAGNTWTGTEWGPAGLTLRTRVPVKSRTGDVVGYVSVGVLSSRVSLAATSTLPTIGAGLLLALVVGAGGAWLVSRRIRAKTHGLEPQEITELLEGREALLYAISEGVLAADSDGAVMLANDSARTMLELPDDCVGRSPAELGMHPRLRAMLTGTEDTDGELVLPAGNRLLVCEHRAVRIGDQGTGRLVTLRDHTELVRLGGELDGVRTMVGGLRAQTHEFANRIHTLSGMLDLGAVPQARQYLAELSATTTEASTRVSQHVADTALAALVLAKSAQAAEQGVDFELAALSDVPAELPPHLRDDALLVVGNLVDNALDAVGGAGWVELLVRLHSDRPHLDDHRLLEVRVTDSGPGIDPALGDDLFTAGVSTKDHAPGGYGPRGLGLALVRQACTRWGGWVDVDSTEETVFSAFLPVRENAR</sequence>
<dbReference type="SUPFAM" id="SSF103190">
    <property type="entry name" value="Sensory domain-like"/>
    <property type="match status" value="1"/>
</dbReference>
<keyword evidence="17" id="KW-1185">Reference proteome</keyword>
<keyword evidence="6" id="KW-0808">Transferase</keyword>
<dbReference type="PANTHER" id="PTHR44936">
    <property type="entry name" value="SENSOR PROTEIN CREC"/>
    <property type="match status" value="1"/>
</dbReference>
<comment type="caution">
    <text evidence="16">The sequence shown here is derived from an EMBL/GenBank/DDBJ whole genome shotgun (WGS) entry which is preliminary data.</text>
</comment>
<reference evidence="16 17" key="1">
    <citation type="journal article" date="2019" name="Int. J. Syst. Evol. Microbiol.">
        <title>The Global Catalogue of Microorganisms (GCM) 10K type strain sequencing project: providing services to taxonomists for standard genome sequencing and annotation.</title>
        <authorList>
            <consortium name="The Broad Institute Genomics Platform"/>
            <consortium name="The Broad Institute Genome Sequencing Center for Infectious Disease"/>
            <person name="Wu L."/>
            <person name="Ma J."/>
        </authorList>
    </citation>
    <scope>NUCLEOTIDE SEQUENCE [LARGE SCALE GENOMIC DNA]</scope>
    <source>
        <strain evidence="16 17">JCM 13022</strain>
    </source>
</reference>
<dbReference type="PROSITE" id="PS50109">
    <property type="entry name" value="HIS_KIN"/>
    <property type="match status" value="1"/>
</dbReference>
<dbReference type="Proteomes" id="UP001500467">
    <property type="component" value="Unassembled WGS sequence"/>
</dbReference>
<keyword evidence="13 14" id="KW-0472">Membrane</keyword>
<dbReference type="EC" id="2.7.13.3" evidence="3"/>
<gene>
    <name evidence="16" type="ORF">GCM10009675_03180</name>
</gene>
<evidence type="ECO:0000256" key="12">
    <source>
        <dbReference type="ARBA" id="ARBA00023012"/>
    </source>
</evidence>
<evidence type="ECO:0000256" key="5">
    <source>
        <dbReference type="ARBA" id="ARBA00022553"/>
    </source>
</evidence>
<evidence type="ECO:0000256" key="10">
    <source>
        <dbReference type="ARBA" id="ARBA00022840"/>
    </source>
</evidence>
<evidence type="ECO:0000256" key="1">
    <source>
        <dbReference type="ARBA" id="ARBA00000085"/>
    </source>
</evidence>
<dbReference type="InterPro" id="IPR005467">
    <property type="entry name" value="His_kinase_dom"/>
</dbReference>
<dbReference type="Pfam" id="PF02518">
    <property type="entry name" value="HATPase_c"/>
    <property type="match status" value="1"/>
</dbReference>
<dbReference type="InterPro" id="IPR036890">
    <property type="entry name" value="HATPase_C_sf"/>
</dbReference>
<dbReference type="InterPro" id="IPR029151">
    <property type="entry name" value="Sensor-like_sf"/>
</dbReference>
<dbReference type="InterPro" id="IPR033463">
    <property type="entry name" value="sCache_3"/>
</dbReference>
<dbReference type="Gene3D" id="3.30.565.10">
    <property type="entry name" value="Histidine kinase-like ATPase, C-terminal domain"/>
    <property type="match status" value="1"/>
</dbReference>
<name>A0ABN1V617_9PSEU</name>
<dbReference type="RefSeq" id="WP_253854512.1">
    <property type="nucleotide sequence ID" value="NZ_BAAALM010000002.1"/>
</dbReference>
<evidence type="ECO:0000256" key="8">
    <source>
        <dbReference type="ARBA" id="ARBA00022741"/>
    </source>
</evidence>
<feature type="transmembrane region" description="Helical" evidence="14">
    <location>
        <begin position="177"/>
        <end position="198"/>
    </location>
</feature>
<dbReference type="EMBL" id="BAAALM010000002">
    <property type="protein sequence ID" value="GAA1192108.1"/>
    <property type="molecule type" value="Genomic_DNA"/>
</dbReference>
<dbReference type="InterPro" id="IPR000014">
    <property type="entry name" value="PAS"/>
</dbReference>
<evidence type="ECO:0000256" key="7">
    <source>
        <dbReference type="ARBA" id="ARBA00022692"/>
    </source>
</evidence>
<evidence type="ECO:0000313" key="17">
    <source>
        <dbReference type="Proteomes" id="UP001500467"/>
    </source>
</evidence>
<evidence type="ECO:0000256" key="13">
    <source>
        <dbReference type="ARBA" id="ARBA00023136"/>
    </source>
</evidence>
<keyword evidence="12" id="KW-0902">Two-component regulatory system</keyword>
<dbReference type="InterPro" id="IPR035965">
    <property type="entry name" value="PAS-like_dom_sf"/>
</dbReference>
<keyword evidence="8" id="KW-0547">Nucleotide-binding</keyword>
<keyword evidence="7 14" id="KW-0812">Transmembrane</keyword>
<organism evidence="16 17">
    <name type="scientific">Prauserella alba</name>
    <dbReference type="NCBI Taxonomy" id="176898"/>
    <lineage>
        <taxon>Bacteria</taxon>
        <taxon>Bacillati</taxon>
        <taxon>Actinomycetota</taxon>
        <taxon>Actinomycetes</taxon>
        <taxon>Pseudonocardiales</taxon>
        <taxon>Pseudonocardiaceae</taxon>
        <taxon>Prauserella</taxon>
    </lineage>
</organism>
<keyword evidence="10 16" id="KW-0067">ATP-binding</keyword>
<keyword evidence="11 14" id="KW-1133">Transmembrane helix</keyword>
<evidence type="ECO:0000259" key="15">
    <source>
        <dbReference type="PROSITE" id="PS50109"/>
    </source>
</evidence>
<evidence type="ECO:0000256" key="11">
    <source>
        <dbReference type="ARBA" id="ARBA00022989"/>
    </source>
</evidence>
<dbReference type="Pfam" id="PF17203">
    <property type="entry name" value="sCache_3_2"/>
    <property type="match status" value="1"/>
</dbReference>
<dbReference type="Pfam" id="PF14689">
    <property type="entry name" value="SPOB_a"/>
    <property type="match status" value="1"/>
</dbReference>
<dbReference type="CDD" id="cd00130">
    <property type="entry name" value="PAS"/>
    <property type="match status" value="1"/>
</dbReference>
<dbReference type="SUPFAM" id="SSF55785">
    <property type="entry name" value="PYP-like sensor domain (PAS domain)"/>
    <property type="match status" value="1"/>
</dbReference>
<dbReference type="Gene3D" id="1.10.287.130">
    <property type="match status" value="1"/>
</dbReference>
<accession>A0ABN1V617</accession>
<comment type="catalytic activity">
    <reaction evidence="1">
        <text>ATP + protein L-histidine = ADP + protein N-phospho-L-histidine.</text>
        <dbReference type="EC" id="2.7.13.3"/>
    </reaction>
</comment>
<dbReference type="InterPro" id="IPR050980">
    <property type="entry name" value="2C_sensor_his_kinase"/>
</dbReference>
<evidence type="ECO:0000256" key="4">
    <source>
        <dbReference type="ARBA" id="ARBA00022475"/>
    </source>
</evidence>
<proteinExistence type="predicted"/>